<organism evidence="1 2">
    <name type="scientific">Piloderma croceum (strain F 1598)</name>
    <dbReference type="NCBI Taxonomy" id="765440"/>
    <lineage>
        <taxon>Eukaryota</taxon>
        <taxon>Fungi</taxon>
        <taxon>Dikarya</taxon>
        <taxon>Basidiomycota</taxon>
        <taxon>Agaricomycotina</taxon>
        <taxon>Agaricomycetes</taxon>
        <taxon>Agaricomycetidae</taxon>
        <taxon>Atheliales</taxon>
        <taxon>Atheliaceae</taxon>
        <taxon>Piloderma</taxon>
    </lineage>
</organism>
<sequence length="78" mass="8832">MWWGHKADGEVIYHAGTSNFPLPPIRMGSCLIPPRFQPTDSPNHDLDDTDPQLAYLICWSRHVVQHVSIVRVDVRIAG</sequence>
<dbReference type="EMBL" id="KN833401">
    <property type="protein sequence ID" value="KIM71221.1"/>
    <property type="molecule type" value="Genomic_DNA"/>
</dbReference>
<dbReference type="InParanoid" id="A0A0C3ETT9"/>
<dbReference type="AlphaFoldDB" id="A0A0C3ETT9"/>
<evidence type="ECO:0000313" key="1">
    <source>
        <dbReference type="EMBL" id="KIM71221.1"/>
    </source>
</evidence>
<protein>
    <submittedName>
        <fullName evidence="1">Uncharacterized protein</fullName>
    </submittedName>
</protein>
<name>A0A0C3ETT9_PILCF</name>
<proteinExistence type="predicted"/>
<keyword evidence="2" id="KW-1185">Reference proteome</keyword>
<reference evidence="1 2" key="1">
    <citation type="submission" date="2014-04" db="EMBL/GenBank/DDBJ databases">
        <authorList>
            <consortium name="DOE Joint Genome Institute"/>
            <person name="Kuo A."/>
            <person name="Tarkka M."/>
            <person name="Buscot F."/>
            <person name="Kohler A."/>
            <person name="Nagy L.G."/>
            <person name="Floudas D."/>
            <person name="Copeland A."/>
            <person name="Barry K.W."/>
            <person name="Cichocki N."/>
            <person name="Veneault-Fourrey C."/>
            <person name="LaButti K."/>
            <person name="Lindquist E.A."/>
            <person name="Lipzen A."/>
            <person name="Lundell T."/>
            <person name="Morin E."/>
            <person name="Murat C."/>
            <person name="Sun H."/>
            <person name="Tunlid A."/>
            <person name="Henrissat B."/>
            <person name="Grigoriev I.V."/>
            <person name="Hibbett D.S."/>
            <person name="Martin F."/>
            <person name="Nordberg H.P."/>
            <person name="Cantor M.N."/>
            <person name="Hua S.X."/>
        </authorList>
    </citation>
    <scope>NUCLEOTIDE SEQUENCE [LARGE SCALE GENOMIC DNA]</scope>
    <source>
        <strain evidence="1 2">F 1598</strain>
    </source>
</reference>
<reference evidence="2" key="2">
    <citation type="submission" date="2015-01" db="EMBL/GenBank/DDBJ databases">
        <title>Evolutionary Origins and Diversification of the Mycorrhizal Mutualists.</title>
        <authorList>
            <consortium name="DOE Joint Genome Institute"/>
            <consortium name="Mycorrhizal Genomics Consortium"/>
            <person name="Kohler A."/>
            <person name="Kuo A."/>
            <person name="Nagy L.G."/>
            <person name="Floudas D."/>
            <person name="Copeland A."/>
            <person name="Barry K.W."/>
            <person name="Cichocki N."/>
            <person name="Veneault-Fourrey C."/>
            <person name="LaButti K."/>
            <person name="Lindquist E.A."/>
            <person name="Lipzen A."/>
            <person name="Lundell T."/>
            <person name="Morin E."/>
            <person name="Murat C."/>
            <person name="Riley R."/>
            <person name="Ohm R."/>
            <person name="Sun H."/>
            <person name="Tunlid A."/>
            <person name="Henrissat B."/>
            <person name="Grigoriev I.V."/>
            <person name="Hibbett D.S."/>
            <person name="Martin F."/>
        </authorList>
    </citation>
    <scope>NUCLEOTIDE SEQUENCE [LARGE SCALE GENOMIC DNA]</scope>
    <source>
        <strain evidence="2">F 1598</strain>
    </source>
</reference>
<dbReference type="HOGENOM" id="CLU_2622898_0_0_1"/>
<accession>A0A0C3ETT9</accession>
<gene>
    <name evidence="1" type="ORF">PILCRDRAFT_758847</name>
</gene>
<dbReference type="Proteomes" id="UP000054166">
    <property type="component" value="Unassembled WGS sequence"/>
</dbReference>
<evidence type="ECO:0000313" key="2">
    <source>
        <dbReference type="Proteomes" id="UP000054166"/>
    </source>
</evidence>